<feature type="region of interest" description="Disordered" evidence="1">
    <location>
        <begin position="91"/>
        <end position="114"/>
    </location>
</feature>
<evidence type="ECO:0000313" key="3">
    <source>
        <dbReference type="Proteomes" id="UP000223072"/>
    </source>
</evidence>
<gene>
    <name evidence="2" type="ORF">QD07_4</name>
</gene>
<accession>A0A1L7DPT6</accession>
<proteinExistence type="predicted"/>
<reference evidence="2 3" key="1">
    <citation type="submission" date="2016-12" db="EMBL/GenBank/DDBJ databases">
        <title>Characterization and Genomic Analysis of a new Vibrio alginolyticus Phage Vp670, with an Endolysin gene cwlQ.</title>
        <authorList>
            <person name="Liu Q."/>
            <person name="Luo P."/>
            <person name="Tian Y."/>
            <person name="Yun L."/>
        </authorList>
    </citation>
    <scope>NUCLEOTIDE SEQUENCE [LARGE SCALE GENOMIC DNA]</scope>
</reference>
<name>A0A1L7DPT6_9CAUD</name>
<sequence>MAADRRPNKNAATEDEVGLVHKLVTTLHSKRLEEMLKLVKQGANIEDVIGDGKALAAAGKWAADQNSITCAAPEMNEETELSKRLRQIKEAQQSKGARATGTDDNVIPFLDEDE</sequence>
<keyword evidence="3" id="KW-1185">Reference proteome</keyword>
<evidence type="ECO:0000256" key="1">
    <source>
        <dbReference type="SAM" id="MobiDB-lite"/>
    </source>
</evidence>
<organism evidence="2 3">
    <name type="scientific">Vibrio phage Vp670</name>
    <dbReference type="NCBI Taxonomy" id="1932890"/>
    <lineage>
        <taxon>Viruses</taxon>
        <taxon>Duplodnaviria</taxon>
        <taxon>Heunggongvirae</taxon>
        <taxon>Uroviricota</taxon>
        <taxon>Caudoviricetes</taxon>
        <taxon>Autographivirales</taxon>
        <taxon>Autosignataviridae</taxon>
        <taxon>Colwellvirinae</taxon>
        <taxon>Kaohsiungvirus</taxon>
        <taxon>Kaohsiungvirus Vp670</taxon>
    </lineage>
</organism>
<dbReference type="InterPro" id="IPR024345">
    <property type="entry name" value="DNA_matur_Phage_T7-like"/>
</dbReference>
<evidence type="ECO:0000313" key="2">
    <source>
        <dbReference type="EMBL" id="APU00141.1"/>
    </source>
</evidence>
<protein>
    <submittedName>
        <fullName evidence="2">Small terminase subunit</fullName>
    </submittedName>
</protein>
<dbReference type="Pfam" id="PF11123">
    <property type="entry name" value="DNA_Packaging_2"/>
    <property type="match status" value="1"/>
</dbReference>
<dbReference type="Proteomes" id="UP000223072">
    <property type="component" value="Segment"/>
</dbReference>
<dbReference type="EMBL" id="KY290756">
    <property type="protein sequence ID" value="APU00141.1"/>
    <property type="molecule type" value="Genomic_DNA"/>
</dbReference>